<dbReference type="STRING" id="5353.A0A1Q3EN30"/>
<feature type="transmembrane region" description="Helical" evidence="11">
    <location>
        <begin position="49"/>
        <end position="68"/>
    </location>
</feature>
<evidence type="ECO:0000256" key="9">
    <source>
        <dbReference type="ARBA" id="ARBA00023128"/>
    </source>
</evidence>
<dbReference type="Proteomes" id="UP000188533">
    <property type="component" value="Unassembled WGS sequence"/>
</dbReference>
<dbReference type="GO" id="GO:0045271">
    <property type="term" value="C:respiratory chain complex I"/>
    <property type="evidence" value="ECO:0007669"/>
    <property type="project" value="UniProtKB-UniRule"/>
</dbReference>
<evidence type="ECO:0000256" key="6">
    <source>
        <dbReference type="ARBA" id="ARBA00022792"/>
    </source>
</evidence>
<keyword evidence="7 11" id="KW-0249">Electron transport</keyword>
<dbReference type="EMBL" id="BDGU01000674">
    <property type="protein sequence ID" value="GAW08613.1"/>
    <property type="molecule type" value="Genomic_DNA"/>
</dbReference>
<dbReference type="Pfam" id="PF06212">
    <property type="entry name" value="GRIM-19"/>
    <property type="match status" value="1"/>
</dbReference>
<keyword evidence="8 11" id="KW-1133">Transmembrane helix</keyword>
<keyword evidence="3 11" id="KW-0813">Transport</keyword>
<evidence type="ECO:0000256" key="1">
    <source>
        <dbReference type="ARBA" id="ARBA00004298"/>
    </source>
</evidence>
<dbReference type="GO" id="GO:0005743">
    <property type="term" value="C:mitochondrial inner membrane"/>
    <property type="evidence" value="ECO:0007669"/>
    <property type="project" value="UniProtKB-SubCell"/>
</dbReference>
<evidence type="ECO:0000256" key="3">
    <source>
        <dbReference type="ARBA" id="ARBA00022448"/>
    </source>
</evidence>
<evidence type="ECO:0000256" key="2">
    <source>
        <dbReference type="ARBA" id="ARBA00007312"/>
    </source>
</evidence>
<proteinExistence type="inferred from homology"/>
<evidence type="ECO:0000256" key="5">
    <source>
        <dbReference type="ARBA" id="ARBA00022692"/>
    </source>
</evidence>
<keyword evidence="4 11" id="KW-0679">Respiratory chain</keyword>
<evidence type="ECO:0000256" key="7">
    <source>
        <dbReference type="ARBA" id="ARBA00022982"/>
    </source>
</evidence>
<dbReference type="PANTHER" id="PTHR12966:SF0">
    <property type="entry name" value="NADH DEHYDROGENASE [UBIQUINONE] 1 ALPHA SUBCOMPLEX SUBUNIT 13"/>
    <property type="match status" value="1"/>
</dbReference>
<dbReference type="InterPro" id="IPR009346">
    <property type="entry name" value="GRIM-19"/>
</dbReference>
<keyword evidence="10 11" id="KW-0472">Membrane</keyword>
<evidence type="ECO:0000256" key="10">
    <source>
        <dbReference type="ARBA" id="ARBA00023136"/>
    </source>
</evidence>
<keyword evidence="5 11" id="KW-0812">Transmembrane</keyword>
<reference evidence="12 13" key="1">
    <citation type="submission" date="2016-08" db="EMBL/GenBank/DDBJ databases">
        <authorList>
            <consortium name="Lentinula edodes genome sequencing consortium"/>
            <person name="Sakamoto Y."/>
            <person name="Nakade K."/>
            <person name="Sato S."/>
            <person name="Yoshida Y."/>
            <person name="Miyazaki K."/>
            <person name="Natsume S."/>
            <person name="Konno N."/>
        </authorList>
    </citation>
    <scope>NUCLEOTIDE SEQUENCE [LARGE SCALE GENOMIC DNA]</scope>
    <source>
        <strain evidence="12 13">NBRC 111202</strain>
    </source>
</reference>
<protein>
    <recommendedName>
        <fullName evidence="11">NADH dehydrogenase [ubiquinone] 1 alpha subcomplex subunit 13</fullName>
    </recommendedName>
</protein>
<keyword evidence="6 11" id="KW-0999">Mitochondrion inner membrane</keyword>
<comment type="caution">
    <text evidence="12">The sequence shown here is derived from an EMBL/GenBank/DDBJ whole genome shotgun (WGS) entry which is preliminary data.</text>
</comment>
<reference evidence="12 13" key="2">
    <citation type="submission" date="2017-02" db="EMBL/GenBank/DDBJ databases">
        <title>A genome survey and senescence transcriptome analysis in Lentinula edodes.</title>
        <authorList>
            <person name="Sakamoto Y."/>
            <person name="Nakade K."/>
            <person name="Sato S."/>
            <person name="Yoshida Y."/>
            <person name="Miyazaki K."/>
            <person name="Natsume S."/>
            <person name="Konno N."/>
        </authorList>
    </citation>
    <scope>NUCLEOTIDE SEQUENCE [LARGE SCALE GENOMIC DNA]</scope>
    <source>
        <strain evidence="12 13">NBRC 111202</strain>
    </source>
</reference>
<comment type="similarity">
    <text evidence="2 11">Belongs to the complex I NDUFA13 subunit family.</text>
</comment>
<dbReference type="PANTHER" id="PTHR12966">
    <property type="entry name" value="NADH DEHYDROGENASE UBIQUINONE 1 ALPHA SUBCOMPLEX SUBUNIT 13"/>
    <property type="match status" value="1"/>
</dbReference>
<gene>
    <name evidence="12" type="ORF">LENED_010683</name>
</gene>
<comment type="function">
    <text evidence="11">Complex I functions in the transfer of electrons from NADH to the respiratory chain. Accessory subunit of the mitochondrial membrane respiratory chain NADH dehydrogenase (Complex I), that is believed not to be involved in catalysis.</text>
</comment>
<dbReference type="AlphaFoldDB" id="A0A1Q3EN30"/>
<evidence type="ECO:0000313" key="12">
    <source>
        <dbReference type="EMBL" id="GAW08613.1"/>
    </source>
</evidence>
<comment type="subcellular location">
    <subcellularLocation>
        <location evidence="1 11">Mitochondrion inner membrane</location>
        <topology evidence="1 11">Single-pass membrane protein</topology>
        <orientation evidence="1 11">Matrix side</orientation>
    </subcellularLocation>
</comment>
<organism evidence="12 13">
    <name type="scientific">Lentinula edodes</name>
    <name type="common">Shiitake mushroom</name>
    <name type="synonym">Lentinus edodes</name>
    <dbReference type="NCBI Taxonomy" id="5353"/>
    <lineage>
        <taxon>Eukaryota</taxon>
        <taxon>Fungi</taxon>
        <taxon>Dikarya</taxon>
        <taxon>Basidiomycota</taxon>
        <taxon>Agaricomycotina</taxon>
        <taxon>Agaricomycetes</taxon>
        <taxon>Agaricomycetidae</taxon>
        <taxon>Agaricales</taxon>
        <taxon>Marasmiineae</taxon>
        <taxon>Omphalotaceae</taxon>
        <taxon>Lentinula</taxon>
    </lineage>
</organism>
<keyword evidence="9 11" id="KW-0496">Mitochondrion</keyword>
<accession>A0A1Q3EN30</accession>
<sequence length="142" mass="16090">MTSLGFFDHHHFNFKTLLTMAAPYRQDMPPPGGFEAVKYKRNLPFRGPGALAILGGVAAISAFGFYRYGQGALEKRELQREKAWSRIHLVPLLMAEGDRDAYRRQQAALAREKEIMKDVKGWEAGKSIYNNPKYASPQFVVL</sequence>
<evidence type="ECO:0000256" key="8">
    <source>
        <dbReference type="ARBA" id="ARBA00022989"/>
    </source>
</evidence>
<name>A0A1Q3EN30_LENED</name>
<evidence type="ECO:0000313" key="13">
    <source>
        <dbReference type="Proteomes" id="UP000188533"/>
    </source>
</evidence>
<keyword evidence="13" id="KW-1185">Reference proteome</keyword>
<evidence type="ECO:0000256" key="4">
    <source>
        <dbReference type="ARBA" id="ARBA00022660"/>
    </source>
</evidence>
<evidence type="ECO:0000256" key="11">
    <source>
        <dbReference type="RuleBase" id="RU368034"/>
    </source>
</evidence>